<feature type="compositionally biased region" description="Basic and acidic residues" evidence="1">
    <location>
        <begin position="77"/>
        <end position="93"/>
    </location>
</feature>
<organism evidence="2 3">
    <name type="scientific">Volvox africanus</name>
    <dbReference type="NCBI Taxonomy" id="51714"/>
    <lineage>
        <taxon>Eukaryota</taxon>
        <taxon>Viridiplantae</taxon>
        <taxon>Chlorophyta</taxon>
        <taxon>core chlorophytes</taxon>
        <taxon>Chlorophyceae</taxon>
        <taxon>CS clade</taxon>
        <taxon>Chlamydomonadales</taxon>
        <taxon>Volvocaceae</taxon>
        <taxon>Volvox</taxon>
    </lineage>
</organism>
<accession>A0A8J4BLY0</accession>
<protein>
    <submittedName>
        <fullName evidence="2">Uncharacterized protein</fullName>
    </submittedName>
</protein>
<feature type="region of interest" description="Disordered" evidence="1">
    <location>
        <begin position="1"/>
        <end position="234"/>
    </location>
</feature>
<evidence type="ECO:0000313" key="3">
    <source>
        <dbReference type="Proteomes" id="UP000747399"/>
    </source>
</evidence>
<feature type="compositionally biased region" description="Basic and acidic residues" evidence="1">
    <location>
        <begin position="21"/>
        <end position="30"/>
    </location>
</feature>
<feature type="region of interest" description="Disordered" evidence="1">
    <location>
        <begin position="601"/>
        <end position="635"/>
    </location>
</feature>
<proteinExistence type="predicted"/>
<dbReference type="PANTHER" id="PTHR34112">
    <property type="entry name" value="C-JUN-AMINO-TERMINAL KINASE-INTERACTING PROTEIN"/>
    <property type="match status" value="1"/>
</dbReference>
<sequence>MEDGPKLLPQWLRGNSSALHHRGDTSDASKRGKPAGGGDTARSAVPADSWLPRAGSGAALNGISSASPAKGPPDFVRASDRGNLSDRSWKARDNGYSNISSRSGYVPVGLKHGAGRDERDGIVLKPGGGYSAGRGYGKPSESEGGSNSRVERGQESWQSARATSTGSRNGRKDEDSRSPARISGAMNGSSGIVAPAPVQASFEADFPSLRPLPTSGSPGPLPQAGGTVSPATSAPLLITSSSPVLDTASSAVPVPYRQNFLSSRTSSNWTSKLAEAPTASSHSSDQRIPSAVSAGEDLQPPPQAICTLSPAPAPPAVAQTPVPVVATASPVISSPAPAPAAPVPVVPPRPSGVWGTTSMAAAMASVHDSVHISAGIVGAPFASRSRLDNLAVRQSKQLVPVITSGGGKSKSGTGNASGLGIAAGVSTGGAGVGGPGIRAGGGPKVPTGLLKMSTGKRDESTAGAGPVAAGPRVLTSNTVILSKKASQPLDRPLTLMRTTSASSPAAAIIVVGPAATTTAASSTVGDGSGSSASAAAQPNATGRLDGGEFGDGESGNTGCAQVELFCRAAAESTTEPERQLFAASCSIQLVQPTHFSTTTSAQLSAKQQFQSEHPQPDTQSQLSPLRASSAPHPALQVSEEEEAFLRSLGWTAFDEEDGDGDDICLTEEEIAAFREQQQRQAAATVSTGSLAVASAAPTAVPSVAAGRRGKPLIVAASYGSEPISSSTDSDLECE</sequence>
<comment type="caution">
    <text evidence="2">The sequence shown here is derived from an EMBL/GenBank/DDBJ whole genome shotgun (WGS) entry which is preliminary data.</text>
</comment>
<reference evidence="2" key="1">
    <citation type="journal article" date="2021" name="Proc. Natl. Acad. Sci. U.S.A.">
        <title>Three genomes in the algal genus Volvox reveal the fate of a haploid sex-determining region after a transition to homothallism.</title>
        <authorList>
            <person name="Yamamoto K."/>
            <person name="Hamaji T."/>
            <person name="Kawai-Toyooka H."/>
            <person name="Matsuzaki R."/>
            <person name="Takahashi F."/>
            <person name="Nishimura Y."/>
            <person name="Kawachi M."/>
            <person name="Noguchi H."/>
            <person name="Minakuchi Y."/>
            <person name="Umen J.G."/>
            <person name="Toyoda A."/>
            <person name="Nozaki H."/>
        </authorList>
    </citation>
    <scope>NUCLEOTIDE SEQUENCE</scope>
    <source>
        <strain evidence="2">NIES-3780</strain>
    </source>
</reference>
<evidence type="ECO:0000313" key="2">
    <source>
        <dbReference type="EMBL" id="GIL63329.1"/>
    </source>
</evidence>
<feature type="compositionally biased region" description="Polar residues" evidence="1">
    <location>
        <begin position="155"/>
        <end position="168"/>
    </location>
</feature>
<evidence type="ECO:0000256" key="1">
    <source>
        <dbReference type="SAM" id="MobiDB-lite"/>
    </source>
</evidence>
<feature type="compositionally biased region" description="Low complexity" evidence="1">
    <location>
        <begin position="519"/>
        <end position="536"/>
    </location>
</feature>
<dbReference type="AlphaFoldDB" id="A0A8J4BLY0"/>
<name>A0A8J4BLY0_9CHLO</name>
<feature type="region of interest" description="Disordered" evidence="1">
    <location>
        <begin position="263"/>
        <end position="299"/>
    </location>
</feature>
<feature type="compositionally biased region" description="Polar residues" evidence="1">
    <location>
        <begin position="601"/>
        <end position="623"/>
    </location>
</feature>
<feature type="compositionally biased region" description="Polar residues" evidence="1">
    <location>
        <begin position="278"/>
        <end position="287"/>
    </location>
</feature>
<keyword evidence="3" id="KW-1185">Reference proteome</keyword>
<feature type="compositionally biased region" description="Gly residues" evidence="1">
    <location>
        <begin position="126"/>
        <end position="136"/>
    </location>
</feature>
<feature type="region of interest" description="Disordered" evidence="1">
    <location>
        <begin position="519"/>
        <end position="554"/>
    </location>
</feature>
<gene>
    <name evidence="2" type="ORF">Vafri_17289</name>
</gene>
<dbReference type="PANTHER" id="PTHR34112:SF13">
    <property type="entry name" value="OS04G0448200 PROTEIN"/>
    <property type="match status" value="1"/>
</dbReference>
<feature type="compositionally biased region" description="Low complexity" evidence="1">
    <location>
        <begin position="207"/>
        <end position="218"/>
    </location>
</feature>
<dbReference type="EMBL" id="BNCO01000056">
    <property type="protein sequence ID" value="GIL63329.1"/>
    <property type="molecule type" value="Genomic_DNA"/>
</dbReference>
<dbReference type="Proteomes" id="UP000747399">
    <property type="component" value="Unassembled WGS sequence"/>
</dbReference>